<evidence type="ECO:0000259" key="13">
    <source>
        <dbReference type="PROSITE" id="PS50109"/>
    </source>
</evidence>
<dbReference type="Pfam" id="PF06580">
    <property type="entry name" value="His_kinase"/>
    <property type="match status" value="1"/>
</dbReference>
<dbReference type="AlphaFoldDB" id="A0A366JQR6"/>
<evidence type="ECO:0000256" key="5">
    <source>
        <dbReference type="ARBA" id="ARBA00022553"/>
    </source>
</evidence>
<dbReference type="Proteomes" id="UP000252731">
    <property type="component" value="Unassembled WGS sequence"/>
</dbReference>
<keyword evidence="4" id="KW-1003">Cell membrane</keyword>
<evidence type="ECO:0000256" key="8">
    <source>
        <dbReference type="ARBA" id="ARBA00022777"/>
    </source>
</evidence>
<keyword evidence="16" id="KW-1185">Reference proteome</keyword>
<dbReference type="Gene3D" id="3.30.565.10">
    <property type="entry name" value="Histidine kinase-like ATPase, C-terminal domain"/>
    <property type="match status" value="1"/>
</dbReference>
<evidence type="ECO:0000259" key="14">
    <source>
        <dbReference type="PROSITE" id="PS50885"/>
    </source>
</evidence>
<dbReference type="PROSITE" id="PS50885">
    <property type="entry name" value="HAMP"/>
    <property type="match status" value="1"/>
</dbReference>
<dbReference type="OrthoDB" id="9776552at2"/>
<proteinExistence type="predicted"/>
<dbReference type="Pfam" id="PF02518">
    <property type="entry name" value="HATPase_c"/>
    <property type="match status" value="1"/>
</dbReference>
<dbReference type="SUPFAM" id="SSF55874">
    <property type="entry name" value="ATPase domain of HSP90 chaperone/DNA topoisomerase II/histidine kinase"/>
    <property type="match status" value="1"/>
</dbReference>
<keyword evidence="12" id="KW-1133">Transmembrane helix</keyword>
<organism evidence="15 16">
    <name type="scientific">Cytobacillus firmus</name>
    <name type="common">Bacillus firmus</name>
    <dbReference type="NCBI Taxonomy" id="1399"/>
    <lineage>
        <taxon>Bacteria</taxon>
        <taxon>Bacillati</taxon>
        <taxon>Bacillota</taxon>
        <taxon>Bacilli</taxon>
        <taxon>Bacillales</taxon>
        <taxon>Bacillaceae</taxon>
        <taxon>Cytobacillus</taxon>
    </lineage>
</organism>
<evidence type="ECO:0000256" key="1">
    <source>
        <dbReference type="ARBA" id="ARBA00000085"/>
    </source>
</evidence>
<evidence type="ECO:0000256" key="9">
    <source>
        <dbReference type="ARBA" id="ARBA00022840"/>
    </source>
</evidence>
<evidence type="ECO:0000256" key="6">
    <source>
        <dbReference type="ARBA" id="ARBA00022679"/>
    </source>
</evidence>
<dbReference type="GO" id="GO:0005524">
    <property type="term" value="F:ATP binding"/>
    <property type="evidence" value="ECO:0007669"/>
    <property type="project" value="UniProtKB-KW"/>
</dbReference>
<dbReference type="InterPro" id="IPR003660">
    <property type="entry name" value="HAMP_dom"/>
</dbReference>
<evidence type="ECO:0000256" key="10">
    <source>
        <dbReference type="ARBA" id="ARBA00023012"/>
    </source>
</evidence>
<evidence type="ECO:0000256" key="7">
    <source>
        <dbReference type="ARBA" id="ARBA00022741"/>
    </source>
</evidence>
<keyword evidence="10" id="KW-0902">Two-component regulatory system</keyword>
<evidence type="ECO:0000256" key="4">
    <source>
        <dbReference type="ARBA" id="ARBA00022475"/>
    </source>
</evidence>
<evidence type="ECO:0000256" key="3">
    <source>
        <dbReference type="ARBA" id="ARBA00012438"/>
    </source>
</evidence>
<protein>
    <recommendedName>
        <fullName evidence="3">histidine kinase</fullName>
        <ecNumber evidence="3">2.7.13.3</ecNumber>
    </recommendedName>
</protein>
<comment type="caution">
    <text evidence="15">The sequence shown here is derived from an EMBL/GenBank/DDBJ whole genome shotgun (WGS) entry which is preliminary data.</text>
</comment>
<dbReference type="Gene3D" id="6.10.340.10">
    <property type="match status" value="1"/>
</dbReference>
<dbReference type="PANTHER" id="PTHR34220:SF7">
    <property type="entry name" value="SENSOR HISTIDINE KINASE YPDA"/>
    <property type="match status" value="1"/>
</dbReference>
<sequence length="594" mass="67509">MESFLSSLRKFNTLRNQILAVFLSVMLFVLAFVSLVVYDQLGGFFRQNAERQIQQTAAEANGRMETLYKQIDTLTNQLMTNSTVQQMLLKMLEGENMNYGKLESLIKIINNTYAYSDGISSIELYNTEGKRIFPFDGKNIFKVVDSKWVKAADKEKGKLVWTGKDHGNSSYSAAIRRVSLMDRWFTNGGYLVVRISNSYFQVQGNNQENGQNDYMMLLDRDLTPITYDYGIDIKSIIQQEEKSIMIHGQEYMAVTEKSALTGWTFVILKPMSFLLQGVSKVRAVIVLAVSLGFFLFVISSIVLSTMITRPIKKLTNTMKNAKMDELKLNPESNSSLEFIELNNTYNKMVERTNHLIQVVYEKELLRSRTELKALQAQIDPHFLYNTLNALYWSLEEKEEEELAEIVISMSELFRYTIGNRSSSEWVTIHDELDHIERYMGLMKMRLGERLLWKIAAPPKLLGVKIPKLIIQPLVENAIQHGIENKRIQGTVLIQLEESAGGDSIKITVQDNGPGIDHKELHQLNEEIKKENVSSFKGIGMALTNVNKRLSLYYDAYSLGGLHLESELGSGTKVVFVIPAGEGIKGEYKDNLNSG</sequence>
<dbReference type="STRING" id="1399.VL14_05755"/>
<feature type="transmembrane region" description="Helical" evidence="12">
    <location>
        <begin position="281"/>
        <end position="303"/>
    </location>
</feature>
<keyword evidence="7" id="KW-0547">Nucleotide-binding</keyword>
<evidence type="ECO:0000313" key="16">
    <source>
        <dbReference type="Proteomes" id="UP000252731"/>
    </source>
</evidence>
<dbReference type="InterPro" id="IPR050640">
    <property type="entry name" value="Bact_2-comp_sensor_kinase"/>
</dbReference>
<dbReference type="EMBL" id="QNSF01000009">
    <property type="protein sequence ID" value="RBP90637.1"/>
    <property type="molecule type" value="Genomic_DNA"/>
</dbReference>
<dbReference type="GO" id="GO:0005886">
    <property type="term" value="C:plasma membrane"/>
    <property type="evidence" value="ECO:0007669"/>
    <property type="project" value="UniProtKB-SubCell"/>
</dbReference>
<feature type="domain" description="HAMP" evidence="14">
    <location>
        <begin position="305"/>
        <end position="357"/>
    </location>
</feature>
<feature type="transmembrane region" description="Helical" evidence="12">
    <location>
        <begin position="18"/>
        <end position="38"/>
    </location>
</feature>
<dbReference type="SMART" id="SM00387">
    <property type="entry name" value="HATPase_c"/>
    <property type="match status" value="1"/>
</dbReference>
<evidence type="ECO:0000256" key="2">
    <source>
        <dbReference type="ARBA" id="ARBA00004651"/>
    </source>
</evidence>
<keyword evidence="8 15" id="KW-0418">Kinase</keyword>
<keyword evidence="5" id="KW-0597">Phosphoprotein</keyword>
<dbReference type="PROSITE" id="PS50109">
    <property type="entry name" value="HIS_KIN"/>
    <property type="match status" value="1"/>
</dbReference>
<keyword evidence="11 12" id="KW-0472">Membrane</keyword>
<gene>
    <name evidence="15" type="ORF">DFO70_109144</name>
</gene>
<comment type="catalytic activity">
    <reaction evidence="1">
        <text>ATP + protein L-histidine = ADP + protein N-phospho-L-histidine.</text>
        <dbReference type="EC" id="2.7.13.3"/>
    </reaction>
</comment>
<feature type="domain" description="Histidine kinase" evidence="13">
    <location>
        <begin position="469"/>
        <end position="581"/>
    </location>
</feature>
<evidence type="ECO:0000313" key="15">
    <source>
        <dbReference type="EMBL" id="RBP90637.1"/>
    </source>
</evidence>
<dbReference type="GO" id="GO:0000155">
    <property type="term" value="F:phosphorelay sensor kinase activity"/>
    <property type="evidence" value="ECO:0007669"/>
    <property type="project" value="InterPro"/>
</dbReference>
<dbReference type="EC" id="2.7.13.3" evidence="3"/>
<name>A0A366JQR6_CYTFI</name>
<dbReference type="InterPro" id="IPR005467">
    <property type="entry name" value="His_kinase_dom"/>
</dbReference>
<comment type="subcellular location">
    <subcellularLocation>
        <location evidence="2">Cell membrane</location>
        <topology evidence="2">Multi-pass membrane protein</topology>
    </subcellularLocation>
</comment>
<accession>A0A366JQR6</accession>
<dbReference type="InterPro" id="IPR036890">
    <property type="entry name" value="HATPase_C_sf"/>
</dbReference>
<dbReference type="PANTHER" id="PTHR34220">
    <property type="entry name" value="SENSOR HISTIDINE KINASE YPDA"/>
    <property type="match status" value="1"/>
</dbReference>
<dbReference type="InterPro" id="IPR003594">
    <property type="entry name" value="HATPase_dom"/>
</dbReference>
<keyword evidence="6" id="KW-0808">Transferase</keyword>
<evidence type="ECO:0000256" key="11">
    <source>
        <dbReference type="ARBA" id="ARBA00023136"/>
    </source>
</evidence>
<keyword evidence="9" id="KW-0067">ATP-binding</keyword>
<dbReference type="InterPro" id="IPR010559">
    <property type="entry name" value="Sig_transdc_His_kin_internal"/>
</dbReference>
<reference evidence="15 16" key="1">
    <citation type="submission" date="2018-06" db="EMBL/GenBank/DDBJ databases">
        <title>Freshwater and sediment microbial communities from various areas in North America, analyzing microbe dynamics in response to fracking.</title>
        <authorList>
            <person name="Lamendella R."/>
        </authorList>
    </citation>
    <scope>NUCLEOTIDE SEQUENCE [LARGE SCALE GENOMIC DNA]</scope>
    <source>
        <strain evidence="15 16">14_TX</strain>
    </source>
</reference>
<evidence type="ECO:0000256" key="12">
    <source>
        <dbReference type="SAM" id="Phobius"/>
    </source>
</evidence>
<dbReference type="RefSeq" id="WP_113883989.1">
    <property type="nucleotide sequence ID" value="NZ_QNSF01000009.1"/>
</dbReference>
<keyword evidence="12" id="KW-0812">Transmembrane</keyword>